<evidence type="ECO:0000313" key="1">
    <source>
        <dbReference type="EMBL" id="NOU77460.1"/>
    </source>
</evidence>
<keyword evidence="2" id="KW-1185">Reference proteome</keyword>
<gene>
    <name evidence="1" type="ORF">GC101_01060</name>
</gene>
<organism evidence="1 2">
    <name type="scientific">Paenibacillus phytohabitans</name>
    <dbReference type="NCBI Taxonomy" id="2654978"/>
    <lineage>
        <taxon>Bacteria</taxon>
        <taxon>Bacillati</taxon>
        <taxon>Bacillota</taxon>
        <taxon>Bacilli</taxon>
        <taxon>Bacillales</taxon>
        <taxon>Paenibacillaceae</taxon>
        <taxon>Paenibacillus</taxon>
    </lineage>
</organism>
<dbReference type="Proteomes" id="UP000596857">
    <property type="component" value="Unassembled WGS sequence"/>
</dbReference>
<accession>A0ABX1Y946</accession>
<comment type="caution">
    <text evidence="1">The sequence shown here is derived from an EMBL/GenBank/DDBJ whole genome shotgun (WGS) entry which is preliminary data.</text>
</comment>
<reference evidence="1 2" key="1">
    <citation type="submission" date="2019-10" db="EMBL/GenBank/DDBJ databases">
        <title>Description of Paenibacillus terricola sp. nov.</title>
        <authorList>
            <person name="Carlier A."/>
            <person name="Qi S."/>
        </authorList>
    </citation>
    <scope>NUCLEOTIDE SEQUENCE [LARGE SCALE GENOMIC DNA]</scope>
    <source>
        <strain evidence="1 2">LMG 31459</strain>
    </source>
</reference>
<dbReference type="EMBL" id="WHOB01000012">
    <property type="protein sequence ID" value="NOU77460.1"/>
    <property type="molecule type" value="Genomic_DNA"/>
</dbReference>
<proteinExistence type="predicted"/>
<protein>
    <submittedName>
        <fullName evidence="1">Uncharacterized protein</fullName>
    </submittedName>
</protein>
<evidence type="ECO:0000313" key="2">
    <source>
        <dbReference type="Proteomes" id="UP000596857"/>
    </source>
</evidence>
<sequence>MNSKERYKLQTSMNRWVEMKALGSSIEGVHFLEGDSFEWDGVRYGGIGMWYDFAYGIQVIGHSLSYMLDIWANQMNDRNYTIGSPCRPLEFFWEHGYD</sequence>
<name>A0ABX1Y946_9BACL</name>